<evidence type="ECO:0000313" key="2">
    <source>
        <dbReference type="Proteomes" id="UP000222366"/>
    </source>
</evidence>
<organism evidence="1 2">
    <name type="scientific">Xenorhabdus stockiae</name>
    <dbReference type="NCBI Taxonomy" id="351614"/>
    <lineage>
        <taxon>Bacteria</taxon>
        <taxon>Pseudomonadati</taxon>
        <taxon>Pseudomonadota</taxon>
        <taxon>Gammaproteobacteria</taxon>
        <taxon>Enterobacterales</taxon>
        <taxon>Morganellaceae</taxon>
        <taxon>Xenorhabdus</taxon>
    </lineage>
</organism>
<dbReference type="RefSeq" id="WP_099126238.1">
    <property type="nucleotide sequence ID" value="NZ_CAWNRH010000169.1"/>
</dbReference>
<name>A0A2D0K6Q5_9GAMM</name>
<dbReference type="Proteomes" id="UP000222366">
    <property type="component" value="Unassembled WGS sequence"/>
</dbReference>
<protein>
    <submittedName>
        <fullName evidence="1">Uncharacterized protein</fullName>
    </submittedName>
</protein>
<dbReference type="EMBL" id="NJAJ01000089">
    <property type="protein sequence ID" value="PHM59124.1"/>
    <property type="molecule type" value="Genomic_DNA"/>
</dbReference>
<keyword evidence="2" id="KW-1185">Reference proteome</keyword>
<evidence type="ECO:0000313" key="1">
    <source>
        <dbReference type="EMBL" id="PHM59124.1"/>
    </source>
</evidence>
<accession>A0A2D0K6Q5</accession>
<sequence>MSNYCVNCGTNKRGSKYCPGCQEEAYIYNEQYLQREEDYYIEFSDEFMDKLKQQEAEQLTSKIKYTGDNNEQ</sequence>
<comment type="caution">
    <text evidence="1">The sequence shown here is derived from an EMBL/GenBank/DDBJ whole genome shotgun (WGS) entry which is preliminary data.</text>
</comment>
<reference evidence="1 2" key="1">
    <citation type="journal article" date="2017" name="Nat. Microbiol.">
        <title>Natural product diversity associated with the nematode symbionts Photorhabdus and Xenorhabdus.</title>
        <authorList>
            <person name="Tobias N.J."/>
            <person name="Wolff H."/>
            <person name="Djahanschiri B."/>
            <person name="Grundmann F."/>
            <person name="Kronenwerth M."/>
            <person name="Shi Y.M."/>
            <person name="Simonyi S."/>
            <person name="Grun P."/>
            <person name="Shapiro-Ilan D."/>
            <person name="Pidot S.J."/>
            <person name="Stinear T.P."/>
            <person name="Ebersberger I."/>
            <person name="Bode H.B."/>
        </authorList>
    </citation>
    <scope>NUCLEOTIDE SEQUENCE [LARGE SCALE GENOMIC DNA]</scope>
    <source>
        <strain evidence="1 2">DSM 17904</strain>
    </source>
</reference>
<dbReference type="AlphaFoldDB" id="A0A2D0K6Q5"/>
<proteinExistence type="predicted"/>
<gene>
    <name evidence="1" type="ORF">Xsto_04070</name>
</gene>